<dbReference type="STRING" id="1177755.A7A08_01861"/>
<comment type="caution">
    <text evidence="3">The sequence shown here is derived from an EMBL/GenBank/DDBJ whole genome shotgun (WGS) entry which is preliminary data.</text>
</comment>
<keyword evidence="1" id="KW-0472">Membrane</keyword>
<feature type="transmembrane region" description="Helical" evidence="1">
    <location>
        <begin position="17"/>
        <end position="36"/>
    </location>
</feature>
<dbReference type="RefSeq" id="WP_069095138.1">
    <property type="nucleotide sequence ID" value="NZ_MASI01000004.1"/>
</dbReference>
<evidence type="ECO:0000259" key="2">
    <source>
        <dbReference type="Pfam" id="PF01569"/>
    </source>
</evidence>
<proteinExistence type="predicted"/>
<dbReference type="Proteomes" id="UP000095087">
    <property type="component" value="Unassembled WGS sequence"/>
</dbReference>
<sequence length="250" mass="27025">MSATLSNPDLADAKSDVLITAFLAAILATSVFFWAFPEVDLIVSGWFYSPGDGFVLSGNSNLLWLRNSSIWVMTAVVLGILARVLWDFLNAGLTWSQLRTPIWLLSGLALGPGLLVNGLLKEQWGRPRPSEIDVFGGDAVHQMVWAISDWCDGNCSFVSGEASSAAWLVAVALVAPQPIRLAATATTILYAGSLSVSRIAFGGHFLSDVVLAWLICGLTFAALYRLIPDSHTCRYPRSCVSTQRHPRLGD</sequence>
<dbReference type="PATRIC" id="fig|1177755.3.peg.1865"/>
<dbReference type="InterPro" id="IPR036938">
    <property type="entry name" value="PAP2/HPO_sf"/>
</dbReference>
<accession>A0A1E2RYC9</accession>
<feature type="transmembrane region" description="Helical" evidence="1">
    <location>
        <begin position="101"/>
        <end position="120"/>
    </location>
</feature>
<gene>
    <name evidence="3" type="ORF">A7A08_01861</name>
</gene>
<dbReference type="Pfam" id="PF01569">
    <property type="entry name" value="PAP2"/>
    <property type="match status" value="1"/>
</dbReference>
<evidence type="ECO:0000313" key="3">
    <source>
        <dbReference type="EMBL" id="ODA67115.1"/>
    </source>
</evidence>
<evidence type="ECO:0000256" key="1">
    <source>
        <dbReference type="SAM" id="Phobius"/>
    </source>
</evidence>
<name>A0A1E2RYC9_9HYPH</name>
<dbReference type="SUPFAM" id="SSF48317">
    <property type="entry name" value="Acid phosphatase/Vanadium-dependent haloperoxidase"/>
    <property type="match status" value="1"/>
</dbReference>
<dbReference type="OrthoDB" id="9813524at2"/>
<evidence type="ECO:0000313" key="4">
    <source>
        <dbReference type="Proteomes" id="UP000095087"/>
    </source>
</evidence>
<dbReference type="Gene3D" id="1.20.144.10">
    <property type="entry name" value="Phosphatidic acid phosphatase type 2/haloperoxidase"/>
    <property type="match status" value="1"/>
</dbReference>
<dbReference type="EMBL" id="MASI01000004">
    <property type="protein sequence ID" value="ODA67115.1"/>
    <property type="molecule type" value="Genomic_DNA"/>
</dbReference>
<feature type="domain" description="Phosphatidic acid phosphatase type 2/haloperoxidase" evidence="2">
    <location>
        <begin position="104"/>
        <end position="229"/>
    </location>
</feature>
<reference evidence="3 4" key="1">
    <citation type="submission" date="2016-07" db="EMBL/GenBank/DDBJ databases">
        <title>Draft genome sequence of Methyloligella halotolerans C2T (VKM B-2706T=CCUG 61687T=DSM 25045T), a halotolerant polyhydroxybutyrate accumulating methylotroph.</title>
        <authorList>
            <person name="Vasilenko O.V."/>
            <person name="Doronina N.V."/>
            <person name="Poroshina M.N."/>
            <person name="Tarlachkov S.V."/>
            <person name="Trotsenko Y.A."/>
        </authorList>
    </citation>
    <scope>NUCLEOTIDE SEQUENCE [LARGE SCALE GENOMIC DNA]</scope>
    <source>
        <strain evidence="3 4">VKM B-2706</strain>
    </source>
</reference>
<dbReference type="CDD" id="cd03396">
    <property type="entry name" value="PAP2_like_6"/>
    <property type="match status" value="1"/>
</dbReference>
<feature type="transmembrane region" description="Helical" evidence="1">
    <location>
        <begin position="210"/>
        <end position="227"/>
    </location>
</feature>
<dbReference type="AlphaFoldDB" id="A0A1E2RYC9"/>
<keyword evidence="4" id="KW-1185">Reference proteome</keyword>
<dbReference type="InterPro" id="IPR000326">
    <property type="entry name" value="PAP2/HPO"/>
</dbReference>
<keyword evidence="1" id="KW-1133">Transmembrane helix</keyword>
<feature type="transmembrane region" description="Helical" evidence="1">
    <location>
        <begin position="166"/>
        <end position="190"/>
    </location>
</feature>
<keyword evidence="1" id="KW-0812">Transmembrane</keyword>
<feature type="transmembrane region" description="Helical" evidence="1">
    <location>
        <begin position="70"/>
        <end position="89"/>
    </location>
</feature>
<organism evidence="3 4">
    <name type="scientific">Methyloligella halotolerans</name>
    <dbReference type="NCBI Taxonomy" id="1177755"/>
    <lineage>
        <taxon>Bacteria</taxon>
        <taxon>Pseudomonadati</taxon>
        <taxon>Pseudomonadota</taxon>
        <taxon>Alphaproteobacteria</taxon>
        <taxon>Hyphomicrobiales</taxon>
        <taxon>Hyphomicrobiaceae</taxon>
        <taxon>Methyloligella</taxon>
    </lineage>
</organism>
<protein>
    <submittedName>
        <fullName evidence="3">PAP2 superfamily protein</fullName>
    </submittedName>
</protein>